<feature type="compositionally biased region" description="Polar residues" evidence="1">
    <location>
        <begin position="267"/>
        <end position="286"/>
    </location>
</feature>
<dbReference type="InterPro" id="IPR036412">
    <property type="entry name" value="HAD-like_sf"/>
</dbReference>
<organism evidence="3">
    <name type="scientific">Phaffia rhodozyma</name>
    <name type="common">Yeast</name>
    <name type="synonym">Xanthophyllomyces dendrorhous</name>
    <dbReference type="NCBI Taxonomy" id="264483"/>
    <lineage>
        <taxon>Eukaryota</taxon>
        <taxon>Fungi</taxon>
        <taxon>Dikarya</taxon>
        <taxon>Basidiomycota</taxon>
        <taxon>Agaricomycotina</taxon>
        <taxon>Tremellomycetes</taxon>
        <taxon>Cystofilobasidiales</taxon>
        <taxon>Mrakiaceae</taxon>
        <taxon>Phaffia</taxon>
    </lineage>
</organism>
<feature type="region of interest" description="Disordered" evidence="1">
    <location>
        <begin position="1"/>
        <end position="452"/>
    </location>
</feature>
<feature type="compositionally biased region" description="Acidic residues" evidence="1">
    <location>
        <begin position="411"/>
        <end position="439"/>
    </location>
</feature>
<dbReference type="Pfam" id="PF03031">
    <property type="entry name" value="NIF"/>
    <property type="match status" value="1"/>
</dbReference>
<dbReference type="InterPro" id="IPR023214">
    <property type="entry name" value="HAD_sf"/>
</dbReference>
<dbReference type="GO" id="GO:0034198">
    <property type="term" value="P:cellular response to amino acid starvation"/>
    <property type="evidence" value="ECO:0007669"/>
    <property type="project" value="UniProtKB-ARBA"/>
</dbReference>
<dbReference type="AlphaFoldDB" id="A0A0F7SIW2"/>
<feature type="compositionally biased region" description="Low complexity" evidence="1">
    <location>
        <begin position="148"/>
        <end position="157"/>
    </location>
</feature>
<feature type="compositionally biased region" description="Polar residues" evidence="1">
    <location>
        <begin position="21"/>
        <end position="36"/>
    </location>
</feature>
<sequence>MSKTDDPTVNGQDLAPALTSYDFSNGQTHSHLAHTTRTVDHPANPPTSTLTNTSTVDRRVSTKDLPDGSLDPMPSSSGPSVLAVSPTDPSILSLQPKKTVPLINSSLVEETPTGSGSASGSASASTSTPSPAKQNDPSSSLPAHESIAPPSTTSSAPRKLDQNYTTSASTATKKKKKKPFSFASFLPCLSTNDRDYDGARQQPSSGSTRPIKSSSSVPPTTPAAAATTTSSSPSTSAQFPSGNLATPIAASAALEPSSVPESEHNDLNSQSTSSHPAGQTVPTASRTPVAPRSFTQQNQTDPPQVIIPPPTPVTAPLDETEGLTSSSVVPPEQQSHHRHHPSTSSNGSSSQHPHQSTAYTYPHQQSTRPSTPSPPAGVLATSSSASDSFAGTDSDDGRRYDSSDLDRDAEADASEGEGEGELEGEGGILLDDEESDDDVGLLGGVGIPLGPDGEPRPLLPPLGSHHNGRKCLVLDLDETLLHSSFKMIPHADYIVPVEIESQVHNVYVIKRPGVDNFLKKMGEVYEVVVFTASLSKYADPVLDILDIHHVVAHRLFRESCYNHKGNYVKDLSQLGRPIEETIIIDNSPASYLFHPNNAVPVSTWFNDPHDSELSDLVMFLEDLSGVPDVRGVLDGGI</sequence>
<dbReference type="GO" id="GO:1904262">
    <property type="term" value="P:negative regulation of TORC1 signaling"/>
    <property type="evidence" value="ECO:0007669"/>
    <property type="project" value="UniProtKB-ARBA"/>
</dbReference>
<name>A0A0F7SIW2_PHARH</name>
<dbReference type="GO" id="GO:0009651">
    <property type="term" value="P:response to salt stress"/>
    <property type="evidence" value="ECO:0007669"/>
    <property type="project" value="UniProtKB-ARBA"/>
</dbReference>
<feature type="compositionally biased region" description="Basic and acidic residues" evidence="1">
    <location>
        <begin position="395"/>
        <end position="410"/>
    </location>
</feature>
<feature type="compositionally biased region" description="Low complexity" evidence="1">
    <location>
        <begin position="342"/>
        <end position="370"/>
    </location>
</feature>
<dbReference type="GO" id="GO:0045944">
    <property type="term" value="P:positive regulation of transcription by RNA polymerase II"/>
    <property type="evidence" value="ECO:0007669"/>
    <property type="project" value="UniProtKB-ARBA"/>
</dbReference>
<dbReference type="PANTHER" id="PTHR12210">
    <property type="entry name" value="DULLARD PROTEIN PHOSPHATASE"/>
    <property type="match status" value="1"/>
</dbReference>
<feature type="compositionally biased region" description="Low complexity" evidence="1">
    <location>
        <begin position="46"/>
        <end position="55"/>
    </location>
</feature>
<dbReference type="CDD" id="cd07521">
    <property type="entry name" value="HAD_FCP1-like"/>
    <property type="match status" value="1"/>
</dbReference>
<evidence type="ECO:0000256" key="1">
    <source>
        <dbReference type="SAM" id="MobiDB-lite"/>
    </source>
</evidence>
<protein>
    <submittedName>
        <fullName evidence="3">Protein phosphatase</fullName>
    </submittedName>
</protein>
<dbReference type="GO" id="GO:0016791">
    <property type="term" value="F:phosphatase activity"/>
    <property type="evidence" value="ECO:0007669"/>
    <property type="project" value="InterPro"/>
</dbReference>
<feature type="domain" description="FCP1 homology" evidence="2">
    <location>
        <begin position="465"/>
        <end position="623"/>
    </location>
</feature>
<feature type="compositionally biased region" description="Basic and acidic residues" evidence="1">
    <location>
        <begin position="56"/>
        <end position="66"/>
    </location>
</feature>
<dbReference type="InterPro" id="IPR011948">
    <property type="entry name" value="Dullard_phosphatase"/>
</dbReference>
<feature type="compositionally biased region" description="Low complexity" evidence="1">
    <location>
        <begin position="213"/>
        <end position="237"/>
    </location>
</feature>
<accession>A0A0F7SIW2</accession>
<dbReference type="SUPFAM" id="SSF56784">
    <property type="entry name" value="HAD-like"/>
    <property type="match status" value="1"/>
</dbReference>
<dbReference type="PROSITE" id="PS50969">
    <property type="entry name" value="FCP1"/>
    <property type="match status" value="1"/>
</dbReference>
<dbReference type="EMBL" id="LN483124">
    <property type="protein sequence ID" value="CED82022.1"/>
    <property type="molecule type" value="Genomic_DNA"/>
</dbReference>
<dbReference type="InterPro" id="IPR004274">
    <property type="entry name" value="FCP1_dom"/>
</dbReference>
<feature type="compositionally biased region" description="Polar residues" evidence="1">
    <location>
        <begin position="380"/>
        <end position="391"/>
    </location>
</feature>
<feature type="compositionally biased region" description="Polar residues" evidence="1">
    <location>
        <begin position="201"/>
        <end position="212"/>
    </location>
</feature>
<dbReference type="InterPro" id="IPR050365">
    <property type="entry name" value="TIM50"/>
</dbReference>
<evidence type="ECO:0000313" key="3">
    <source>
        <dbReference type="EMBL" id="CED82022.1"/>
    </source>
</evidence>
<feature type="compositionally biased region" description="Low complexity" evidence="1">
    <location>
        <begin position="111"/>
        <end position="132"/>
    </location>
</feature>
<dbReference type="SMART" id="SM00577">
    <property type="entry name" value="CPDc"/>
    <property type="match status" value="1"/>
</dbReference>
<dbReference type="FunFam" id="3.40.50.1000:FF:000043">
    <property type="entry name" value="General stress response phosphoprotein phosphatase Psr1/2"/>
    <property type="match status" value="1"/>
</dbReference>
<evidence type="ECO:0000259" key="2">
    <source>
        <dbReference type="PROSITE" id="PS50969"/>
    </source>
</evidence>
<proteinExistence type="predicted"/>
<reference evidence="3" key="1">
    <citation type="submission" date="2014-08" db="EMBL/GenBank/DDBJ databases">
        <authorList>
            <person name="Sharma Rahul"/>
            <person name="Thines Marco"/>
        </authorList>
    </citation>
    <scope>NUCLEOTIDE SEQUENCE</scope>
</reference>
<dbReference type="NCBIfam" id="TIGR02251">
    <property type="entry name" value="HIF-SF_euk"/>
    <property type="match status" value="1"/>
</dbReference>
<dbReference type="Gene3D" id="3.40.50.1000">
    <property type="entry name" value="HAD superfamily/HAD-like"/>
    <property type="match status" value="1"/>
</dbReference>